<dbReference type="PRINTS" id="PR00455">
    <property type="entry name" value="HTHTETR"/>
</dbReference>
<evidence type="ECO:0000256" key="2">
    <source>
        <dbReference type="PROSITE-ProRule" id="PRU00335"/>
    </source>
</evidence>
<keyword evidence="6" id="KW-1185">Reference proteome</keyword>
<protein>
    <submittedName>
        <fullName evidence="5">Transcriptional regulator, TetR family protein</fullName>
    </submittedName>
</protein>
<dbReference type="PANTHER" id="PTHR43479:SF11">
    <property type="entry name" value="ACREF_ENVCD OPERON REPRESSOR-RELATED"/>
    <property type="match status" value="1"/>
</dbReference>
<comment type="caution">
    <text evidence="5">The sequence shown here is derived from an EMBL/GenBank/DDBJ whole genome shotgun (WGS) entry which is preliminary data.</text>
</comment>
<dbReference type="InterPro" id="IPR050624">
    <property type="entry name" value="HTH-type_Tx_Regulator"/>
</dbReference>
<dbReference type="eggNOG" id="COG1309">
    <property type="taxonomic scope" value="Bacteria"/>
</dbReference>
<dbReference type="InterPro" id="IPR001647">
    <property type="entry name" value="HTH_TetR"/>
</dbReference>
<dbReference type="EMBL" id="AAWS01000055">
    <property type="protein sequence ID" value="EAY25068.1"/>
    <property type="molecule type" value="Genomic_DNA"/>
</dbReference>
<reference evidence="5 6" key="1">
    <citation type="submission" date="2007-01" db="EMBL/GenBank/DDBJ databases">
        <authorList>
            <person name="Haygood M."/>
            <person name="Podell S."/>
            <person name="Anderson C."/>
            <person name="Hopkinson B."/>
            <person name="Roe K."/>
            <person name="Barbeau K."/>
            <person name="Gaasterland T."/>
            <person name="Ferriera S."/>
            <person name="Johnson J."/>
            <person name="Kravitz S."/>
            <person name="Beeson K."/>
            <person name="Sutton G."/>
            <person name="Rogers Y.-H."/>
            <person name="Friedman R."/>
            <person name="Frazier M."/>
            <person name="Venter J.C."/>
        </authorList>
    </citation>
    <scope>NUCLEOTIDE SEQUENCE [LARGE SCALE GENOMIC DNA]</scope>
    <source>
        <strain evidence="5 6">ATCC 23134</strain>
    </source>
</reference>
<dbReference type="AlphaFoldDB" id="A1ZWY8"/>
<feature type="transmembrane region" description="Helical" evidence="3">
    <location>
        <begin position="93"/>
        <end position="115"/>
    </location>
</feature>
<dbReference type="InterPro" id="IPR009057">
    <property type="entry name" value="Homeodomain-like_sf"/>
</dbReference>
<keyword evidence="3" id="KW-1133">Transmembrane helix</keyword>
<name>A1ZWY8_MICM2</name>
<dbReference type="Gene3D" id="1.10.357.10">
    <property type="entry name" value="Tetracycline Repressor, domain 2"/>
    <property type="match status" value="1"/>
</dbReference>
<keyword evidence="3" id="KW-0812">Transmembrane</keyword>
<dbReference type="Pfam" id="PF00440">
    <property type="entry name" value="TetR_N"/>
    <property type="match status" value="1"/>
</dbReference>
<accession>A1ZWY8</accession>
<evidence type="ECO:0000313" key="5">
    <source>
        <dbReference type="EMBL" id="EAY25068.1"/>
    </source>
</evidence>
<dbReference type="PROSITE" id="PS50977">
    <property type="entry name" value="HTH_TETR_2"/>
    <property type="match status" value="1"/>
</dbReference>
<dbReference type="PANTHER" id="PTHR43479">
    <property type="entry name" value="ACREF/ENVCD OPERON REPRESSOR-RELATED"/>
    <property type="match status" value="1"/>
</dbReference>
<evidence type="ECO:0000256" key="1">
    <source>
        <dbReference type="ARBA" id="ARBA00023125"/>
    </source>
</evidence>
<evidence type="ECO:0000313" key="6">
    <source>
        <dbReference type="Proteomes" id="UP000004095"/>
    </source>
</evidence>
<dbReference type="SUPFAM" id="SSF46689">
    <property type="entry name" value="Homeodomain-like"/>
    <property type="match status" value="1"/>
</dbReference>
<keyword evidence="3" id="KW-0472">Membrane</keyword>
<evidence type="ECO:0000256" key="3">
    <source>
        <dbReference type="SAM" id="Phobius"/>
    </source>
</evidence>
<feature type="domain" description="HTH tetR-type" evidence="4">
    <location>
        <begin position="16"/>
        <end position="76"/>
    </location>
</feature>
<dbReference type="Proteomes" id="UP000004095">
    <property type="component" value="Unassembled WGS sequence"/>
</dbReference>
<proteinExistence type="predicted"/>
<evidence type="ECO:0000259" key="4">
    <source>
        <dbReference type="PROSITE" id="PS50977"/>
    </source>
</evidence>
<sequence>MPKILIAMNKRLQNKQQNDAAIMQAAITLFAQKGMETTTIGDIVATSGLARGTFYNYYKSKAEIWDKLVNQLITRVNDTLKTQRQGAKTAYEFVYSAFIGYAQVLLQPLVLPLIIKNQAAFRNSLFASNSLRSIYKDLENDLKNAPFFQQLAPQQYRMISYAMVGSGLEVMIQLFDQKEELTVEEAGRFFTELFLGGIANLKQID</sequence>
<keyword evidence="1 2" id="KW-0238">DNA-binding</keyword>
<dbReference type="GO" id="GO:0003677">
    <property type="term" value="F:DNA binding"/>
    <property type="evidence" value="ECO:0007669"/>
    <property type="project" value="UniProtKB-UniRule"/>
</dbReference>
<feature type="DNA-binding region" description="H-T-H motif" evidence="2">
    <location>
        <begin position="39"/>
        <end position="58"/>
    </location>
</feature>
<organism evidence="5 6">
    <name type="scientific">Microscilla marina ATCC 23134</name>
    <dbReference type="NCBI Taxonomy" id="313606"/>
    <lineage>
        <taxon>Bacteria</taxon>
        <taxon>Pseudomonadati</taxon>
        <taxon>Bacteroidota</taxon>
        <taxon>Cytophagia</taxon>
        <taxon>Cytophagales</taxon>
        <taxon>Microscillaceae</taxon>
        <taxon>Microscilla</taxon>
    </lineage>
</organism>
<gene>
    <name evidence="5" type="ORF">M23134_06056</name>
</gene>